<reference evidence="2 3" key="1">
    <citation type="submission" date="2020-01" db="EMBL/GenBank/DDBJ databases">
        <title>Insect and environment-associated Actinomycetes.</title>
        <authorList>
            <person name="Currrie C."/>
            <person name="Chevrette M."/>
            <person name="Carlson C."/>
            <person name="Stubbendieck R."/>
            <person name="Wendt-Pienkowski E."/>
        </authorList>
    </citation>
    <scope>NUCLEOTIDE SEQUENCE [LARGE SCALE GENOMIC DNA]</scope>
    <source>
        <strain evidence="2 3">SID14163</strain>
    </source>
</reference>
<dbReference type="EMBL" id="JAAGMA010000592">
    <property type="protein sequence ID" value="NEB11466.1"/>
    <property type="molecule type" value="Genomic_DNA"/>
</dbReference>
<accession>A0A7K3PND5</accession>
<comment type="caution">
    <text evidence="2">The sequence shown here is derived from an EMBL/GenBank/DDBJ whole genome shotgun (WGS) entry which is preliminary data.</text>
</comment>
<gene>
    <name evidence="2" type="ORF">G3I32_21915</name>
</gene>
<organism evidence="2 3">
    <name type="scientific">Streptomyces coelicoflavus</name>
    <dbReference type="NCBI Taxonomy" id="285562"/>
    <lineage>
        <taxon>Bacteria</taxon>
        <taxon>Bacillati</taxon>
        <taxon>Actinomycetota</taxon>
        <taxon>Actinomycetes</taxon>
        <taxon>Kitasatosporales</taxon>
        <taxon>Streptomycetaceae</taxon>
        <taxon>Streptomyces</taxon>
    </lineage>
</organism>
<feature type="region of interest" description="Disordered" evidence="1">
    <location>
        <begin position="83"/>
        <end position="103"/>
    </location>
</feature>
<dbReference type="RefSeq" id="WP_164246608.1">
    <property type="nucleotide sequence ID" value="NZ_JAAGMA010000592.1"/>
</dbReference>
<dbReference type="AlphaFoldDB" id="A0A7K3PND5"/>
<evidence type="ECO:0000313" key="2">
    <source>
        <dbReference type="EMBL" id="NEB11466.1"/>
    </source>
</evidence>
<sequence length="279" mass="30288">MAETPKITNANDKSMPLDTFLLNPEQSQTVDNAYAGLVSDCMKRFGFDYTPPRNQGAQRSGDAPTTRIDGRFGVQSVEDAEKWGYHPAGGAGEEADSPWGNKGQKMTAAMQTAERGSDDPKEKFGPGGQVVNGESVPDHGCVGEARKKLTGSVEGNLADAKLATDLKFDTLVKAQQDERTRAVFAKWSSCMKQKGFDYADPLEANGDEKWAKTPQPTRHEIQVATADQDCRARHNVVGIWFAVDYAYQERAVERNAEALADVKKDTESLLKAAADALAG</sequence>
<feature type="region of interest" description="Disordered" evidence="1">
    <location>
        <begin position="47"/>
        <end position="69"/>
    </location>
</feature>
<proteinExistence type="predicted"/>
<evidence type="ECO:0000256" key="1">
    <source>
        <dbReference type="SAM" id="MobiDB-lite"/>
    </source>
</evidence>
<protein>
    <submittedName>
        <fullName evidence="2">Uncharacterized protein</fullName>
    </submittedName>
</protein>
<dbReference type="Proteomes" id="UP000470446">
    <property type="component" value="Unassembled WGS sequence"/>
</dbReference>
<evidence type="ECO:0000313" key="3">
    <source>
        <dbReference type="Proteomes" id="UP000470446"/>
    </source>
</evidence>
<name>A0A7K3PND5_9ACTN</name>